<feature type="domain" description="NrS-1 polymerase-like HBD" evidence="2">
    <location>
        <begin position="240"/>
        <end position="297"/>
    </location>
</feature>
<accession>A0ABV4S678</accession>
<feature type="domain" description="Virulence-associated protein E-like" evidence="1">
    <location>
        <begin position="425"/>
        <end position="643"/>
    </location>
</feature>
<dbReference type="SUPFAM" id="SSF52540">
    <property type="entry name" value="P-loop containing nucleoside triphosphate hydrolases"/>
    <property type="match status" value="1"/>
</dbReference>
<dbReference type="RefSeq" id="WP_372466277.1">
    <property type="nucleotide sequence ID" value="NZ_JBFDTY010000024.1"/>
</dbReference>
<dbReference type="InterPro" id="IPR027417">
    <property type="entry name" value="P-loop_NTPase"/>
</dbReference>
<evidence type="ECO:0000259" key="1">
    <source>
        <dbReference type="Pfam" id="PF05272"/>
    </source>
</evidence>
<comment type="caution">
    <text evidence="3">The sequence shown here is derived from an EMBL/GenBank/DDBJ whole genome shotgun (WGS) entry which is preliminary data.</text>
</comment>
<dbReference type="CDD" id="cd00525">
    <property type="entry name" value="AE_Prim_S_like"/>
    <property type="match status" value="1"/>
</dbReference>
<reference evidence="3 4" key="1">
    <citation type="submission" date="2024-06" db="EMBL/GenBank/DDBJ databases">
        <title>Genetic profile and toxigenic potential of Bacillus cereus isolates from a Norwegian ice cream production plant,.</title>
        <authorList>
            <person name="Lindback T."/>
            <person name="Llarena A.-K."/>
            <person name="O'Sullivan K."/>
            <person name="Monshaugen M."/>
            <person name="Holmemo C.W."/>
            <person name="Aspholm M."/>
        </authorList>
    </citation>
    <scope>NUCLEOTIDE SEQUENCE [LARGE SCALE GENOMIC DNA]</scope>
    <source>
        <strain evidence="3 4">NVH-YM330</strain>
    </source>
</reference>
<organism evidence="3 4">
    <name type="scientific">Bacillus mobilis</name>
    <dbReference type="NCBI Taxonomy" id="2026190"/>
    <lineage>
        <taxon>Bacteria</taxon>
        <taxon>Bacillati</taxon>
        <taxon>Bacillota</taxon>
        <taxon>Bacilli</taxon>
        <taxon>Bacillales</taxon>
        <taxon>Bacillaceae</taxon>
        <taxon>Bacillus</taxon>
        <taxon>Bacillus cereus group</taxon>
    </lineage>
</organism>
<evidence type="ECO:0000259" key="2">
    <source>
        <dbReference type="Pfam" id="PF22763"/>
    </source>
</evidence>
<dbReference type="PANTHER" id="PTHR34985">
    <property type="entry name" value="SLR0554 PROTEIN"/>
    <property type="match status" value="1"/>
</dbReference>
<name>A0ABV4S678_9BACI</name>
<evidence type="ECO:0000313" key="4">
    <source>
        <dbReference type="Proteomes" id="UP001571110"/>
    </source>
</evidence>
<dbReference type="InterPro" id="IPR054468">
    <property type="entry name" value="NrSPol-like_HBD"/>
</dbReference>
<dbReference type="EMBL" id="JBFDTY010000024">
    <property type="protein sequence ID" value="MFA2795483.1"/>
    <property type="molecule type" value="Genomic_DNA"/>
</dbReference>
<dbReference type="Pfam" id="PF05272">
    <property type="entry name" value="VapE-like_dom"/>
    <property type="match status" value="1"/>
</dbReference>
<sequence length="749" mass="87090">MALLAEQELKPIDFSVIPDELLERNQWVAWKRGEPKEDGTIPKIPCHISGKYQQSFKKCYDLNTVKDSYENKRVDGVGFSLVGVEDLVCIDLDADSIENIPQVLRDLIRHSYAEKSPSGNGLHVWIKGKWMGKTTQGKEIRYYEGFKIEFFYGTGYLTYTGHTVNGLPVEERQDLLQFIYDNTDSKQKKSPIVQTVDKTERTLDDSLVLQQVFKIDKVARILFTIGDISRFSDANGKPDHSKADYALLCAFAKVTRNIEQIDRFFRQSKIYRPEKWDKPSRGKYHGYWEIQRALSDTITDSASIPKPVETVNNENWQDALEYGERKNGDTYLLKNGRNAERILKGVFNDSIAFDAFKNAEAIKSDLPWRKRLLPHKPYESWIGSDDSRLLHWFETKWDISTKNIIQNAYIEVTRQNSFHPVKEYLESHTWDGSERVETFFIDYLGANDTPYIRAVTRKWIVAAVTRIYEPGCKFDYMPVLVGAQGAGKSSTIAKLAREWFSDSLKNFDNKEAGEHLQNSWIFEFGELAGMKKAEVEEIKAFITKTVDSYRVAYERVVSEFPRKCVFIGTTNTHDFLRDQTGNRRFWPITVDSKKQKYNPITELTDEIVGQIWAEAMELYRQGEKLYLDPELEAEARKVQEGHMEQDPRTGVIEEYLETMLPQNWDNMQVFERQNFLSDRDTRKTGTVKREKVCPAEIWTECLGNDYKNMKVHEARVIANILRSLDGWKERKPSRTIFKHYGKQTTFIRE</sequence>
<dbReference type="InterPro" id="IPR007936">
    <property type="entry name" value="VapE-like_dom"/>
</dbReference>
<keyword evidence="4" id="KW-1185">Reference proteome</keyword>
<gene>
    <name evidence="3" type="ORF">AB1I70_29940</name>
</gene>
<dbReference type="PANTHER" id="PTHR34985:SF1">
    <property type="entry name" value="SLR0554 PROTEIN"/>
    <property type="match status" value="1"/>
</dbReference>
<dbReference type="Proteomes" id="UP001571110">
    <property type="component" value="Unassembled WGS sequence"/>
</dbReference>
<protein>
    <submittedName>
        <fullName evidence="3">VapE domain-containing protein</fullName>
    </submittedName>
</protein>
<proteinExistence type="predicted"/>
<dbReference type="Pfam" id="PF22763">
    <property type="entry name" value="NrS1-1_pol-like_HBD"/>
    <property type="match status" value="1"/>
</dbReference>
<evidence type="ECO:0000313" key="3">
    <source>
        <dbReference type="EMBL" id="MFA2795483.1"/>
    </source>
</evidence>